<evidence type="ECO:0000313" key="1">
    <source>
        <dbReference type="EMBL" id="ETR73833.1"/>
    </source>
</evidence>
<name>A0A1V1PGF0_9BACT</name>
<accession>A0A1V1PGF0</accession>
<reference evidence="2" key="1">
    <citation type="submission" date="2012-11" db="EMBL/GenBank/DDBJ databases">
        <authorList>
            <person name="Lucero-Rivera Y.E."/>
            <person name="Tovar-Ramirez D."/>
        </authorList>
    </citation>
    <scope>NUCLEOTIDE SEQUENCE [LARGE SCALE GENOMIC DNA]</scope>
    <source>
        <strain evidence="2">Araruama</strain>
    </source>
</reference>
<dbReference type="AlphaFoldDB" id="A0A1V1PGF0"/>
<comment type="caution">
    <text evidence="1">The sequence shown here is derived from an EMBL/GenBank/DDBJ whole genome shotgun (WGS) entry which is preliminary data.</text>
</comment>
<proteinExistence type="predicted"/>
<dbReference type="PROSITE" id="PS51257">
    <property type="entry name" value="PROKAR_LIPOPROTEIN"/>
    <property type="match status" value="1"/>
</dbReference>
<gene>
    <name evidence="1" type="ORF">OMM_00651</name>
</gene>
<protein>
    <submittedName>
        <fullName evidence="1">Uncharacterized protein</fullName>
    </submittedName>
</protein>
<evidence type="ECO:0000313" key="2">
    <source>
        <dbReference type="Proteomes" id="UP000189670"/>
    </source>
</evidence>
<dbReference type="EMBL" id="ATBP01000036">
    <property type="protein sequence ID" value="ETR73833.1"/>
    <property type="molecule type" value="Genomic_DNA"/>
</dbReference>
<organism evidence="1 2">
    <name type="scientific">Candidatus Magnetoglobus multicellularis str. Araruama</name>
    <dbReference type="NCBI Taxonomy" id="890399"/>
    <lineage>
        <taxon>Bacteria</taxon>
        <taxon>Pseudomonadati</taxon>
        <taxon>Thermodesulfobacteriota</taxon>
        <taxon>Desulfobacteria</taxon>
        <taxon>Desulfobacterales</taxon>
        <taxon>Desulfobacteraceae</taxon>
        <taxon>Candidatus Magnetoglobus</taxon>
    </lineage>
</organism>
<sequence>MKNKSLLLTAIILTFSFIYGCGHTPLKSNIPKIVPVQQPLTISFPEKIVVKTPESDPKNVFEMIQCGLFFYKQNHFKDSASAFEKAAHLIKDPQNVLRQACLKASAVSSLLSGDIHAFLKAMHQLKNAYTPYQWISETTQNKQLRVLYLSAIQFNKTTKKERKNNETINIINLVSSNGIFLDVTIHFSGNLY</sequence>
<dbReference type="Proteomes" id="UP000189670">
    <property type="component" value="Unassembled WGS sequence"/>
</dbReference>